<name>A0A087H2L4_ARAAL</name>
<sequence length="377" mass="43704">MDMGDGRVHFRFQREEDLEVVMDHRPYHFDGFMIALERWIPTVRRDFPTTIPFWITIHGLPDYRREEEAVTSIGEALGEFLTVDVTQPIPRVRVTVDSNVPLTLRSESDDDGTICVLDFQYEKLQKHCGRCLRLTHETPSCPEKARESQSQREHRREHHRRREDENSRRRLRTTWDESSQSTNPPKPPRLPMGQPSSSRRRSVRRDILPELTSTRESVVKPAQSKLTTKEWIQRSFGEGSAAGEKGSTSGVEKSPLPHPVDKRTTSQRAPWYRVTEEDAAIANAINFQIARCMENDRKSRSVEVDSKKVTEPMVRDDPAERRRVDPEKVARVRRLSGEETDFTEVENSDGLGMSRPNKVKPEWTLSPKFRMVFLGCW</sequence>
<feature type="region of interest" description="Disordered" evidence="1">
    <location>
        <begin position="138"/>
        <end position="266"/>
    </location>
</feature>
<evidence type="ECO:0000313" key="5">
    <source>
        <dbReference type="Proteomes" id="UP000029120"/>
    </source>
</evidence>
<accession>A0A087H2L4</accession>
<feature type="compositionally biased region" description="Basic and acidic residues" evidence="1">
    <location>
        <begin position="143"/>
        <end position="154"/>
    </location>
</feature>
<dbReference type="OrthoDB" id="1112995at2759"/>
<feature type="region of interest" description="Disordered" evidence="1">
    <location>
        <begin position="303"/>
        <end position="324"/>
    </location>
</feature>
<evidence type="ECO:0000259" key="2">
    <source>
        <dbReference type="Pfam" id="PF14111"/>
    </source>
</evidence>
<dbReference type="Pfam" id="PF14111">
    <property type="entry name" value="DUF4283"/>
    <property type="match status" value="1"/>
</dbReference>
<dbReference type="PANTHER" id="PTHR31286:SF178">
    <property type="entry name" value="DUF4283 DOMAIN-CONTAINING PROTEIN"/>
    <property type="match status" value="1"/>
</dbReference>
<dbReference type="AlphaFoldDB" id="A0A087H2L4"/>
<dbReference type="eggNOG" id="KOG1075">
    <property type="taxonomic scope" value="Eukaryota"/>
</dbReference>
<evidence type="ECO:0008006" key="6">
    <source>
        <dbReference type="Google" id="ProtNLM"/>
    </source>
</evidence>
<dbReference type="PANTHER" id="PTHR31286">
    <property type="entry name" value="GLYCINE-RICH CELL WALL STRUCTURAL PROTEIN 1.8-LIKE"/>
    <property type="match status" value="1"/>
</dbReference>
<evidence type="ECO:0000259" key="3">
    <source>
        <dbReference type="Pfam" id="PF14392"/>
    </source>
</evidence>
<protein>
    <recommendedName>
        <fullName evidence="6">DUF4283 domain-containing protein</fullName>
    </recommendedName>
</protein>
<gene>
    <name evidence="4" type="ordered locus">AALP_Aa4g114100</name>
</gene>
<dbReference type="Gramene" id="KFK36366">
    <property type="protein sequence ID" value="KFK36366"/>
    <property type="gene ID" value="AALP_AA4G114100"/>
</dbReference>
<proteinExistence type="predicted"/>
<dbReference type="InterPro" id="IPR040256">
    <property type="entry name" value="At4g02000-like"/>
</dbReference>
<dbReference type="Pfam" id="PF14392">
    <property type="entry name" value="zf-CCHC_4"/>
    <property type="match status" value="1"/>
</dbReference>
<dbReference type="InterPro" id="IPR025558">
    <property type="entry name" value="DUF4283"/>
</dbReference>
<keyword evidence="5" id="KW-1185">Reference proteome</keyword>
<feature type="domain" description="Zinc knuckle CX2CX4HX4C" evidence="3">
    <location>
        <begin position="115"/>
        <end position="142"/>
    </location>
</feature>
<dbReference type="Proteomes" id="UP000029120">
    <property type="component" value="Chromosome 4"/>
</dbReference>
<dbReference type="InterPro" id="IPR025836">
    <property type="entry name" value="Zn_knuckle_CX2CX4HX4C"/>
</dbReference>
<evidence type="ECO:0000313" key="4">
    <source>
        <dbReference type="EMBL" id="KFK36366.1"/>
    </source>
</evidence>
<evidence type="ECO:0000256" key="1">
    <source>
        <dbReference type="SAM" id="MobiDB-lite"/>
    </source>
</evidence>
<dbReference type="EMBL" id="CM002872">
    <property type="protein sequence ID" value="KFK36366.1"/>
    <property type="molecule type" value="Genomic_DNA"/>
</dbReference>
<dbReference type="OMA" id="ARCMEND"/>
<organism evidence="4 5">
    <name type="scientific">Arabis alpina</name>
    <name type="common">Alpine rock-cress</name>
    <dbReference type="NCBI Taxonomy" id="50452"/>
    <lineage>
        <taxon>Eukaryota</taxon>
        <taxon>Viridiplantae</taxon>
        <taxon>Streptophyta</taxon>
        <taxon>Embryophyta</taxon>
        <taxon>Tracheophyta</taxon>
        <taxon>Spermatophyta</taxon>
        <taxon>Magnoliopsida</taxon>
        <taxon>eudicotyledons</taxon>
        <taxon>Gunneridae</taxon>
        <taxon>Pentapetalae</taxon>
        <taxon>rosids</taxon>
        <taxon>malvids</taxon>
        <taxon>Brassicales</taxon>
        <taxon>Brassicaceae</taxon>
        <taxon>Arabideae</taxon>
        <taxon>Arabis</taxon>
    </lineage>
</organism>
<reference evidence="5" key="1">
    <citation type="journal article" date="2015" name="Nat. Plants">
        <title>Genome expansion of Arabis alpina linked with retrotransposition and reduced symmetric DNA methylation.</title>
        <authorList>
            <person name="Willing E.M."/>
            <person name="Rawat V."/>
            <person name="Mandakova T."/>
            <person name="Maumus F."/>
            <person name="James G.V."/>
            <person name="Nordstroem K.J."/>
            <person name="Becker C."/>
            <person name="Warthmann N."/>
            <person name="Chica C."/>
            <person name="Szarzynska B."/>
            <person name="Zytnicki M."/>
            <person name="Albani M.C."/>
            <person name="Kiefer C."/>
            <person name="Bergonzi S."/>
            <person name="Castaings L."/>
            <person name="Mateos J.L."/>
            <person name="Berns M.C."/>
            <person name="Bujdoso N."/>
            <person name="Piofczyk T."/>
            <person name="de Lorenzo L."/>
            <person name="Barrero-Sicilia C."/>
            <person name="Mateos I."/>
            <person name="Piednoel M."/>
            <person name="Hagmann J."/>
            <person name="Chen-Min-Tao R."/>
            <person name="Iglesias-Fernandez R."/>
            <person name="Schuster S.C."/>
            <person name="Alonso-Blanco C."/>
            <person name="Roudier F."/>
            <person name="Carbonero P."/>
            <person name="Paz-Ares J."/>
            <person name="Davis S.J."/>
            <person name="Pecinka A."/>
            <person name="Quesneville H."/>
            <person name="Colot V."/>
            <person name="Lysak M.A."/>
            <person name="Weigel D."/>
            <person name="Coupland G."/>
            <person name="Schneeberger K."/>
        </authorList>
    </citation>
    <scope>NUCLEOTIDE SEQUENCE [LARGE SCALE GENOMIC DNA]</scope>
    <source>
        <strain evidence="5">cv. Pajares</strain>
    </source>
</reference>
<feature type="domain" description="DUF4283" evidence="2">
    <location>
        <begin position="2"/>
        <end position="43"/>
    </location>
</feature>